<dbReference type="InterPro" id="IPR006592">
    <property type="entry name" value="RNA_pol_N"/>
</dbReference>
<evidence type="ECO:0000256" key="12">
    <source>
        <dbReference type="ARBA" id="ARBA00023163"/>
    </source>
</evidence>
<dbReference type="NCBIfam" id="NF006336">
    <property type="entry name" value="PRK08566.1"/>
    <property type="match status" value="1"/>
</dbReference>
<evidence type="ECO:0000313" key="19">
    <source>
        <dbReference type="RefSeq" id="XP_030386688.1"/>
    </source>
</evidence>
<feature type="compositionally biased region" description="Polar residues" evidence="16">
    <location>
        <begin position="1781"/>
        <end position="1793"/>
    </location>
</feature>
<dbReference type="GO" id="GO:0006366">
    <property type="term" value="P:transcription by RNA polymerase II"/>
    <property type="evidence" value="ECO:0007669"/>
    <property type="project" value="InterPro"/>
</dbReference>
<keyword evidence="7" id="KW-0479">Metal-binding</keyword>
<dbReference type="InterPro" id="IPR007081">
    <property type="entry name" value="RNA_pol_Rpb1_5"/>
</dbReference>
<keyword evidence="3 15" id="KW-0240">DNA-directed RNA polymerase</keyword>
<dbReference type="GO" id="GO:0005665">
    <property type="term" value="C:RNA polymerase II, core complex"/>
    <property type="evidence" value="ECO:0007669"/>
    <property type="project" value="TreeGrafter"/>
</dbReference>
<evidence type="ECO:0000256" key="1">
    <source>
        <dbReference type="ARBA" id="ARBA00004123"/>
    </source>
</evidence>
<dbReference type="EC" id="2.7.7.6" evidence="15"/>
<evidence type="ECO:0000256" key="4">
    <source>
        <dbReference type="ARBA" id="ARBA00022553"/>
    </source>
</evidence>
<accession>A0A6J2UGY8</accession>
<dbReference type="Gene3D" id="6.10.250.2940">
    <property type="match status" value="1"/>
</dbReference>
<comment type="function">
    <text evidence="15">DNA-dependent RNA polymerase catalyzes the transcription of DNA into RNA using the four ribonucleoside triphosphates as substrates.</text>
</comment>
<keyword evidence="12 15" id="KW-0804">Transcription</keyword>
<dbReference type="InterPro" id="IPR038593">
    <property type="entry name" value="RNA_pol_Rpb1_7_sf"/>
</dbReference>
<evidence type="ECO:0000256" key="9">
    <source>
        <dbReference type="ARBA" id="ARBA00022833"/>
    </source>
</evidence>
<dbReference type="InterPro" id="IPR007083">
    <property type="entry name" value="RNA_pol_Rpb1_4"/>
</dbReference>
<organism evidence="18 19">
    <name type="scientific">Drosophila lebanonensis</name>
    <name type="common">Fruit fly</name>
    <name type="synonym">Scaptodrosophila lebanonensis</name>
    <dbReference type="NCBI Taxonomy" id="7225"/>
    <lineage>
        <taxon>Eukaryota</taxon>
        <taxon>Metazoa</taxon>
        <taxon>Ecdysozoa</taxon>
        <taxon>Arthropoda</taxon>
        <taxon>Hexapoda</taxon>
        <taxon>Insecta</taxon>
        <taxon>Pterygota</taxon>
        <taxon>Neoptera</taxon>
        <taxon>Endopterygota</taxon>
        <taxon>Diptera</taxon>
        <taxon>Brachycera</taxon>
        <taxon>Muscomorpha</taxon>
        <taxon>Ephydroidea</taxon>
        <taxon>Drosophilidae</taxon>
        <taxon>Scaptodrosophila</taxon>
    </lineage>
</organism>
<keyword evidence="5 15" id="KW-0808">Transferase</keyword>
<dbReference type="FunFam" id="4.10.860.120:FF:000003">
    <property type="entry name" value="DNA-directed RNA polymerase subunit"/>
    <property type="match status" value="1"/>
</dbReference>
<evidence type="ECO:0000256" key="7">
    <source>
        <dbReference type="ARBA" id="ARBA00022723"/>
    </source>
</evidence>
<evidence type="ECO:0000313" key="18">
    <source>
        <dbReference type="Proteomes" id="UP000504634"/>
    </source>
</evidence>
<dbReference type="InterPro" id="IPR045867">
    <property type="entry name" value="DNA-dir_RpoC_beta_prime"/>
</dbReference>
<feature type="compositionally biased region" description="Polar residues" evidence="16">
    <location>
        <begin position="1817"/>
        <end position="1826"/>
    </location>
</feature>
<dbReference type="Pfam" id="PF00623">
    <property type="entry name" value="RNA_pol_Rpb1_2"/>
    <property type="match status" value="1"/>
</dbReference>
<dbReference type="Gene3D" id="6.20.50.80">
    <property type="match status" value="1"/>
</dbReference>
<keyword evidence="18" id="KW-1185">Reference proteome</keyword>
<dbReference type="InterPro" id="IPR007075">
    <property type="entry name" value="RNA_pol_Rpb1_6"/>
</dbReference>
<dbReference type="FunFam" id="1.10.132.30:FF:000001">
    <property type="entry name" value="DNA-directed RNA polymerase subunit"/>
    <property type="match status" value="1"/>
</dbReference>
<dbReference type="Gene3D" id="1.10.150.390">
    <property type="match status" value="1"/>
</dbReference>
<keyword evidence="13" id="KW-0539">Nucleus</keyword>
<reference evidence="19" key="1">
    <citation type="submission" date="2025-08" db="UniProtKB">
        <authorList>
            <consortium name="RefSeq"/>
        </authorList>
    </citation>
    <scope>IDENTIFICATION</scope>
    <source>
        <strain evidence="19">11010-0011.00</strain>
        <tissue evidence="19">Whole body</tissue>
    </source>
</reference>
<dbReference type="CDD" id="cd02584">
    <property type="entry name" value="RNAP_II_Rpb1_C"/>
    <property type="match status" value="1"/>
</dbReference>
<dbReference type="CDD" id="cd02733">
    <property type="entry name" value="RNAP_II_RPB1_N"/>
    <property type="match status" value="1"/>
</dbReference>
<dbReference type="Gene3D" id="3.30.1490.180">
    <property type="entry name" value="RNA polymerase ii"/>
    <property type="match status" value="1"/>
</dbReference>
<comment type="similarity">
    <text evidence="2 15">Belongs to the RNA polymerase beta' chain family.</text>
</comment>
<dbReference type="InterPro" id="IPR007073">
    <property type="entry name" value="RNA_pol_Rpb1_7"/>
</dbReference>
<dbReference type="Pfam" id="PF05000">
    <property type="entry name" value="RNA_pol_Rpb1_4"/>
    <property type="match status" value="1"/>
</dbReference>
<dbReference type="Pfam" id="PF04990">
    <property type="entry name" value="RNA_pol_Rpb1_7"/>
    <property type="match status" value="1"/>
</dbReference>
<dbReference type="GeneID" id="115633384"/>
<dbReference type="PANTHER" id="PTHR19376:SF37">
    <property type="entry name" value="DNA-DIRECTED RNA POLYMERASE II SUBUNIT RPB1"/>
    <property type="match status" value="1"/>
</dbReference>
<dbReference type="Proteomes" id="UP000504634">
    <property type="component" value="Unplaced"/>
</dbReference>
<dbReference type="Gene3D" id="3.30.1360.140">
    <property type="match status" value="1"/>
</dbReference>
<dbReference type="Pfam" id="PF04997">
    <property type="entry name" value="RNA_pol_Rpb1_1"/>
    <property type="match status" value="1"/>
</dbReference>
<dbReference type="Gene3D" id="1.10.132.30">
    <property type="match status" value="1"/>
</dbReference>
<dbReference type="SUPFAM" id="SSF64484">
    <property type="entry name" value="beta and beta-prime subunits of DNA dependent RNA-polymerase"/>
    <property type="match status" value="1"/>
</dbReference>
<keyword evidence="4" id="KW-0597">Phosphoprotein</keyword>
<evidence type="ECO:0000256" key="13">
    <source>
        <dbReference type="ARBA" id="ARBA00023242"/>
    </source>
</evidence>
<dbReference type="RefSeq" id="XP_030386688.1">
    <property type="nucleotide sequence ID" value="XM_030530828.1"/>
</dbReference>
<evidence type="ECO:0000259" key="17">
    <source>
        <dbReference type="SMART" id="SM00663"/>
    </source>
</evidence>
<evidence type="ECO:0000256" key="6">
    <source>
        <dbReference type="ARBA" id="ARBA00022695"/>
    </source>
</evidence>
<keyword evidence="9" id="KW-0862">Zinc</keyword>
<feature type="compositionally biased region" description="Low complexity" evidence="16">
    <location>
        <begin position="1801"/>
        <end position="1816"/>
    </location>
</feature>
<keyword evidence="6 15" id="KW-0548">Nucleotidyltransferase</keyword>
<dbReference type="FunFam" id="2.40.40.20:FF:000019">
    <property type="entry name" value="DNA-directed RNA polymerase II subunit RPB1"/>
    <property type="match status" value="1"/>
</dbReference>
<feature type="compositionally biased region" description="Polar residues" evidence="16">
    <location>
        <begin position="1722"/>
        <end position="1756"/>
    </location>
</feature>
<sequence>MLLEPMEQETLHNPNDPREVEYIQFGILSPEEVKLNSVTPGGINSRTILENNVPLYGGLMDPRQGPIDRNAHCGSCSNGITECPGHFGHIELAQPIYHTGFLQNVVKVLRCVCFYCSQLLVNRDSDKVLAIQDKFGHNPRKRLSEMHSICHAVKYCPNDLKENPVDVEPETRCGRRQPNITRKGLDVHVAMQGMVAGVPPEVIVVTPYQLRQILMGISDSDCELLGLNPHFARPEWMILTMLPVMPPPVRPAVHIAGRGPLDRSHDDLTHKLGDIVVANNAVKQLILRGSPDHEVQEAVKMLQYHVATMMDNDLQQLPQALQKSGRPIKSLKDRLKGKEGRLRGNLMGKRVDFSGRTVITPDPNLGINEVGVPKSVAKILTFPEIVAPYNFDRLQALVTRGDNYPGARAVIRNDGMRVDLYSRLANAGVKLELGMKVERHLTDHDIVVFNRQPTLHKMSMMGHRVRILPFSTFRMNLSCTSPYNADFDGDEMNLHVPQSPEVCAEIDQLELVSRQAITPQSSRPVMGIVQDSLLGVCRMTRRDTFVNIQRFMHLMMQMPFFGGLLKRPCILKPVELWSGKQIFSQIIPGQLNMMRTHSTHPDEEDDSEHHYMSVGDTRVIVENSVLLMGILCKRTLGASMGSLVHIVVRELGHEVAAEFYTTIQKVVNAWLEVDGHSIGIADCIADIETYSHIEDNIESAKKRVLSVIAEAKIISNSCTTLNETFENRVNQLLNEARDSTGNLAKRSLKVNNNLKSMVIAGSKGSNINVSQVIACVGQQNVEGKRIPWGFKRRTLPHFHKGDFEPESRGFVENSYLTGLTPAEFYFHAMGGREGLIDTAVKTAETGYIQRRLIKAMESTMVQYDGTVRDSGGNIIQFCYGEDGLCGEAVEFQQLPTQKISDESMTKQFKMDLSVRPKLFKVFTEETVQEIDRNITTTNKYLEDEWTQLCNDRKLLREIFPLGDSRVAMPCNLQRLIANVQKTFKISPQSQSTLLPVYAIERLKEFIDTLVVIPGKGQLARNTNTNATLLFQCLLRSALCARMATERYRFTSEAFDTLLAQIRINFEHAQVYPGEMVGALAAQCIGEPATQMTLNTFHFAGVSAKNVTLGVPRLKEILNVSKCPRSPSMTMFLVGEAAKNGHLARDVISRFEHTKLNDVTSSTRLIYDPDPRRSVIAEDNEFLDCYYELDDEDDDKCSPWVLRLSMNRKRMTDSGLHMEYIAERIHETFGEDLRCIFSDDNVEQPVIRLCTTKVSPTPGEYLNEMEDFNDPDRRIEDHTFIRSLEATVLQDMSLHGVPEIRKVYLHLPIVSSKKRVFINERGEFQEVSEWILETEGTALSYALSDISICRRRTCTNDINEVNAVLGIEAVRKSIEKEINNVLQFYGLYVNYRHLALLCDVMTARGHLMAITRHGINRQQTGTLMRASFEETFNVLLDAATHGERDNLVGVSEKLVVGQFIPYGTGCFDLLTDVGKCRESVKSFNKLLQSACAANACKPPPNWQPPSHGTPDSPLSTPIECYSPDPVVSGSFSPEIFVSPLYKSPKYEPASSVTSASKYADDLGYPNATLPMYRPETTYTTGMPMYSPDSPTYYAFTPIYSPAASAYKSSTPFYNPKTPQYVRQTPMYSPTVPTLSPASPEYSSVPTVPLYTPQTPVYVPSSSALYSPMSQGYLPVKPTYEPAKPKFIPKSDSLYATKSHLLPQYSPTSPTMVNLSTLLTPDSPISYTPSSPQTKIGYSPSSPDSNTGYSPTSPTSVMGYSPTSPPSNISYSPTSPSSAIGYSPTSPTSNMTYSPASPPLNISYSPTSPAYSPTTPSYIQQSPATKSDSPMYFPPASNLGGYSPSSPSMHPIFESLNKRVNSILKPKYSSTPTEPKNKAEYSPASPAFSQFSLSTRSTMYSPQSPTTFSPMSPPLPGKDVEYSPASPAFSDFSVSTPN</sequence>
<dbReference type="InterPro" id="IPR038120">
    <property type="entry name" value="Rpb1_funnel_sf"/>
</dbReference>
<evidence type="ECO:0000256" key="11">
    <source>
        <dbReference type="ARBA" id="ARBA00023125"/>
    </source>
</evidence>
<dbReference type="GO" id="GO:0003677">
    <property type="term" value="F:DNA binding"/>
    <property type="evidence" value="ECO:0007669"/>
    <property type="project" value="UniProtKB-KW"/>
</dbReference>
<dbReference type="FunFam" id="1.10.274.100:FF:000001">
    <property type="entry name" value="DNA-directed RNA polymerase subunit"/>
    <property type="match status" value="1"/>
</dbReference>
<keyword evidence="10" id="KW-0460">Magnesium</keyword>
<feature type="region of interest" description="Disordered" evidence="16">
    <location>
        <begin position="1722"/>
        <end position="1936"/>
    </location>
</feature>
<dbReference type="Gene3D" id="1.10.274.100">
    <property type="entry name" value="RNA polymerase Rpb1, domain 3"/>
    <property type="match status" value="1"/>
</dbReference>
<dbReference type="PROSITE" id="PS00115">
    <property type="entry name" value="RNA_POL_II_REPEAT"/>
    <property type="match status" value="1"/>
</dbReference>
<evidence type="ECO:0000256" key="2">
    <source>
        <dbReference type="ARBA" id="ARBA00006460"/>
    </source>
</evidence>
<evidence type="ECO:0000256" key="14">
    <source>
        <dbReference type="ARBA" id="ARBA00048552"/>
    </source>
</evidence>
<dbReference type="OrthoDB" id="270392at2759"/>
<dbReference type="InterPro" id="IPR000684">
    <property type="entry name" value="RNA_pol_II_repeat_euk"/>
</dbReference>
<evidence type="ECO:0000256" key="16">
    <source>
        <dbReference type="SAM" id="MobiDB-lite"/>
    </source>
</evidence>
<dbReference type="Pfam" id="PF04983">
    <property type="entry name" value="RNA_pol_Rpb1_3"/>
    <property type="match status" value="1"/>
</dbReference>
<dbReference type="PANTHER" id="PTHR19376">
    <property type="entry name" value="DNA-DIRECTED RNA POLYMERASE"/>
    <property type="match status" value="1"/>
</dbReference>
<dbReference type="Gene3D" id="2.40.40.20">
    <property type="match status" value="1"/>
</dbReference>
<evidence type="ECO:0000256" key="8">
    <source>
        <dbReference type="ARBA" id="ARBA00022737"/>
    </source>
</evidence>
<evidence type="ECO:0000256" key="10">
    <source>
        <dbReference type="ARBA" id="ARBA00022842"/>
    </source>
</evidence>
<evidence type="ECO:0000256" key="15">
    <source>
        <dbReference type="RuleBase" id="RU004279"/>
    </source>
</evidence>
<dbReference type="InterPro" id="IPR042102">
    <property type="entry name" value="RNA_pol_Rpb1_3_sf"/>
</dbReference>
<dbReference type="Pfam" id="PF04998">
    <property type="entry name" value="RNA_pol_Rpb1_5"/>
    <property type="match status" value="1"/>
</dbReference>
<dbReference type="Pfam" id="PF04992">
    <property type="entry name" value="RNA_pol_Rpb1_6"/>
    <property type="match status" value="1"/>
</dbReference>
<protein>
    <recommendedName>
        <fullName evidence="15">DNA-directed RNA polymerase subunit</fullName>
        <ecNumber evidence="15">2.7.7.6</ecNumber>
    </recommendedName>
</protein>
<comment type="catalytic activity">
    <reaction evidence="14 15">
        <text>RNA(n) + a ribonucleoside 5'-triphosphate = RNA(n+1) + diphosphate</text>
        <dbReference type="Rhea" id="RHEA:21248"/>
        <dbReference type="Rhea" id="RHEA-COMP:14527"/>
        <dbReference type="Rhea" id="RHEA-COMP:17342"/>
        <dbReference type="ChEBI" id="CHEBI:33019"/>
        <dbReference type="ChEBI" id="CHEBI:61557"/>
        <dbReference type="ChEBI" id="CHEBI:140395"/>
        <dbReference type="EC" id="2.7.7.6"/>
    </reaction>
</comment>
<dbReference type="InterPro" id="IPR007066">
    <property type="entry name" value="RNA_pol_Rpb1_3"/>
</dbReference>
<dbReference type="InterPro" id="IPR007080">
    <property type="entry name" value="RNA_pol_Rpb1_1"/>
</dbReference>
<feature type="compositionally biased region" description="Polar residues" evidence="16">
    <location>
        <begin position="1885"/>
        <end position="1908"/>
    </location>
</feature>
<evidence type="ECO:0000256" key="5">
    <source>
        <dbReference type="ARBA" id="ARBA00022679"/>
    </source>
</evidence>
<comment type="subcellular location">
    <subcellularLocation>
        <location evidence="1">Nucleus</location>
    </subcellularLocation>
</comment>
<dbReference type="InterPro" id="IPR044893">
    <property type="entry name" value="RNA_pol_Rpb1_clamp_domain"/>
</dbReference>
<name>A0A6J2UGY8_DROLE</name>
<dbReference type="GO" id="GO:0003899">
    <property type="term" value="F:DNA-directed RNA polymerase activity"/>
    <property type="evidence" value="ECO:0007669"/>
    <property type="project" value="UniProtKB-EC"/>
</dbReference>
<dbReference type="Gene3D" id="4.10.860.120">
    <property type="entry name" value="RNA polymerase II, clamp domain"/>
    <property type="match status" value="1"/>
</dbReference>
<keyword evidence="8" id="KW-0677">Repeat</keyword>
<feature type="compositionally biased region" description="Low complexity" evidence="16">
    <location>
        <begin position="1758"/>
        <end position="1776"/>
    </location>
</feature>
<dbReference type="InterPro" id="IPR000722">
    <property type="entry name" value="RNA_pol_asu"/>
</dbReference>
<proteinExistence type="inferred from homology"/>
<feature type="domain" description="RNA polymerase N-terminal" evidence="17">
    <location>
        <begin position="235"/>
        <end position="540"/>
    </location>
</feature>
<gene>
    <name evidence="19" type="primary">LOC115633384</name>
</gene>
<evidence type="ECO:0000256" key="3">
    <source>
        <dbReference type="ARBA" id="ARBA00022478"/>
    </source>
</evidence>
<dbReference type="GO" id="GO:0046872">
    <property type="term" value="F:metal ion binding"/>
    <property type="evidence" value="ECO:0007669"/>
    <property type="project" value="UniProtKB-KW"/>
</dbReference>
<keyword evidence="11" id="KW-0238">DNA-binding</keyword>
<dbReference type="SMART" id="SM00663">
    <property type="entry name" value="RPOLA_N"/>
    <property type="match status" value="1"/>
</dbReference>